<comment type="caution">
    <text evidence="2">The sequence shown here is derived from an EMBL/GenBank/DDBJ whole genome shotgun (WGS) entry which is preliminary data.</text>
</comment>
<name>A0AAN6E398_9EURO</name>
<feature type="compositionally biased region" description="Polar residues" evidence="1">
    <location>
        <begin position="119"/>
        <end position="130"/>
    </location>
</feature>
<feature type="region of interest" description="Disordered" evidence="1">
    <location>
        <begin position="86"/>
        <end position="155"/>
    </location>
</feature>
<dbReference type="InterPro" id="IPR038586">
    <property type="entry name" value="Tctex-1-like_sf"/>
</dbReference>
<dbReference type="GO" id="GO:0005868">
    <property type="term" value="C:cytoplasmic dynein complex"/>
    <property type="evidence" value="ECO:0007669"/>
    <property type="project" value="TreeGrafter"/>
</dbReference>
<gene>
    <name evidence="2" type="ORF">EDD36DRAFT_124440</name>
</gene>
<dbReference type="EMBL" id="MU404351">
    <property type="protein sequence ID" value="KAI1616143.1"/>
    <property type="molecule type" value="Genomic_DNA"/>
</dbReference>
<reference evidence="2" key="1">
    <citation type="journal article" date="2022" name="bioRxiv">
        <title>Deciphering the potential niche of two novel black yeast fungi from a biological soil crust based on their genomes, phenotypes, and melanin regulation.</title>
        <authorList>
            <consortium name="DOE Joint Genome Institute"/>
            <person name="Carr E.C."/>
            <person name="Barton Q."/>
            <person name="Grambo S."/>
            <person name="Sullivan M."/>
            <person name="Renfro C.M."/>
            <person name="Kuo A."/>
            <person name="Pangilinan J."/>
            <person name="Lipzen A."/>
            <person name="Keymanesh K."/>
            <person name="Savage E."/>
            <person name="Barry K."/>
            <person name="Grigoriev I.V."/>
            <person name="Riekhof W.R."/>
            <person name="Harris S.S."/>
        </authorList>
    </citation>
    <scope>NUCLEOTIDE SEQUENCE</scope>
    <source>
        <strain evidence="2">JF 03-4F</strain>
    </source>
</reference>
<feature type="compositionally biased region" description="Basic and acidic residues" evidence="1">
    <location>
        <begin position="86"/>
        <end position="99"/>
    </location>
</feature>
<dbReference type="AlphaFoldDB" id="A0AAN6E398"/>
<dbReference type="GO" id="GO:0045505">
    <property type="term" value="F:dynein intermediate chain binding"/>
    <property type="evidence" value="ECO:0007669"/>
    <property type="project" value="TreeGrafter"/>
</dbReference>
<dbReference type="Proteomes" id="UP001203852">
    <property type="component" value="Unassembled WGS sequence"/>
</dbReference>
<protein>
    <submittedName>
        <fullName evidence="2">Tctex-1 family-domain-containing protein</fullName>
    </submittedName>
</protein>
<sequence length="340" mass="38137">MSTLLRKVKSTIGQATDSRWDETINRPTTRNRLHRAQHRASERPSQNSIVTVNQVQPEHPLNEFRRRLARKASTFSLRAKRWRAEYHTQDQEEAVKQEDKEDEETFASSRETVVGIRNETVNTTPQAEGRTTTDRDTQTISSETILKPETDEDTVEDTAEDFSLPFAYTKSSVSRDPVLEHIREQQEKYLCKDEADGKTCVKMASEQAAPPVPYTRLKEITENACEAALSGVTSYSHPDTESWNTTIINSILGALVDETGKLAGGAPTQPQFKYVVNSTIIQHASSSSDDAKKAKGRRGMHAASGAYWNNEKDGMWSYKYPGAESKGLDVVIGIIWIWVG</sequence>
<evidence type="ECO:0000256" key="1">
    <source>
        <dbReference type="SAM" id="MobiDB-lite"/>
    </source>
</evidence>
<organism evidence="2 3">
    <name type="scientific">Exophiala viscosa</name>
    <dbReference type="NCBI Taxonomy" id="2486360"/>
    <lineage>
        <taxon>Eukaryota</taxon>
        <taxon>Fungi</taxon>
        <taxon>Dikarya</taxon>
        <taxon>Ascomycota</taxon>
        <taxon>Pezizomycotina</taxon>
        <taxon>Eurotiomycetes</taxon>
        <taxon>Chaetothyriomycetidae</taxon>
        <taxon>Chaetothyriales</taxon>
        <taxon>Herpotrichiellaceae</taxon>
        <taxon>Exophiala</taxon>
    </lineage>
</organism>
<dbReference type="CDD" id="cd21456">
    <property type="entry name" value="DLC-like_SpDlc1-like"/>
    <property type="match status" value="1"/>
</dbReference>
<dbReference type="InterPro" id="IPR005334">
    <property type="entry name" value="Tctex-1-like"/>
</dbReference>
<dbReference type="Gene3D" id="3.30.1140.40">
    <property type="entry name" value="Tctex-1"/>
    <property type="match status" value="1"/>
</dbReference>
<dbReference type="PANTHER" id="PTHR21255:SF4">
    <property type="entry name" value="DYNEIN LIGHT CHAIN TCTEX-TYPE"/>
    <property type="match status" value="1"/>
</dbReference>
<dbReference type="PANTHER" id="PTHR21255">
    <property type="entry name" value="T-COMPLEX-ASSOCIATED-TESTIS-EXPRESSED 1/ DYNEIN LIGHT CHAIN"/>
    <property type="match status" value="1"/>
</dbReference>
<dbReference type="Pfam" id="PF03645">
    <property type="entry name" value="Tctex-1"/>
    <property type="match status" value="1"/>
</dbReference>
<evidence type="ECO:0000313" key="3">
    <source>
        <dbReference type="Proteomes" id="UP001203852"/>
    </source>
</evidence>
<evidence type="ECO:0000313" key="2">
    <source>
        <dbReference type="EMBL" id="KAI1616143.1"/>
    </source>
</evidence>
<proteinExistence type="predicted"/>
<accession>A0AAN6E398</accession>
<dbReference type="GO" id="GO:0007018">
    <property type="term" value="P:microtubule-based movement"/>
    <property type="evidence" value="ECO:0007669"/>
    <property type="project" value="TreeGrafter"/>
</dbReference>
<keyword evidence="3" id="KW-1185">Reference proteome</keyword>
<dbReference type="GO" id="GO:0005737">
    <property type="term" value="C:cytoplasm"/>
    <property type="evidence" value="ECO:0007669"/>
    <property type="project" value="TreeGrafter"/>
</dbReference>